<reference evidence="3" key="1">
    <citation type="submission" date="2020-10" db="EMBL/GenBank/DDBJ databases">
        <authorList>
            <person name="Gilroy R."/>
        </authorList>
    </citation>
    <scope>NUCLEOTIDE SEQUENCE</scope>
    <source>
        <strain evidence="3">1370</strain>
    </source>
</reference>
<name>A0A9D1NPC6_9FIRM</name>
<dbReference type="EMBL" id="DVOL01000016">
    <property type="protein sequence ID" value="HIV10337.1"/>
    <property type="molecule type" value="Genomic_DNA"/>
</dbReference>
<comment type="caution">
    <text evidence="3">The sequence shown here is derived from an EMBL/GenBank/DDBJ whole genome shotgun (WGS) entry which is preliminary data.</text>
</comment>
<dbReference type="Proteomes" id="UP000823960">
    <property type="component" value="Unassembled WGS sequence"/>
</dbReference>
<evidence type="ECO:0000256" key="2">
    <source>
        <dbReference type="SAM" id="Phobius"/>
    </source>
</evidence>
<dbReference type="AlphaFoldDB" id="A0A9D1NPC6"/>
<feature type="transmembrane region" description="Helical" evidence="2">
    <location>
        <begin position="81"/>
        <end position="103"/>
    </location>
</feature>
<accession>A0A9D1NPC6</accession>
<protein>
    <submittedName>
        <fullName evidence="3">Beta-propeller domain-containing protein</fullName>
    </submittedName>
</protein>
<feature type="region of interest" description="Disordered" evidence="1">
    <location>
        <begin position="154"/>
        <end position="216"/>
    </location>
</feature>
<evidence type="ECO:0000313" key="4">
    <source>
        <dbReference type="Proteomes" id="UP000823960"/>
    </source>
</evidence>
<evidence type="ECO:0000256" key="1">
    <source>
        <dbReference type="SAM" id="MobiDB-lite"/>
    </source>
</evidence>
<organism evidence="3 4">
    <name type="scientific">Candidatus Faeciplasma avium</name>
    <dbReference type="NCBI Taxonomy" id="2840798"/>
    <lineage>
        <taxon>Bacteria</taxon>
        <taxon>Bacillati</taxon>
        <taxon>Bacillota</taxon>
        <taxon>Clostridia</taxon>
        <taxon>Eubacteriales</taxon>
        <taxon>Oscillospiraceae</taxon>
        <taxon>Oscillospiraceae incertae sedis</taxon>
        <taxon>Candidatus Faeciplasma</taxon>
    </lineage>
</organism>
<feature type="compositionally biased region" description="Polar residues" evidence="1">
    <location>
        <begin position="175"/>
        <end position="184"/>
    </location>
</feature>
<keyword evidence="2" id="KW-0812">Transmembrane</keyword>
<feature type="compositionally biased region" description="Low complexity" evidence="1">
    <location>
        <begin position="156"/>
        <end position="167"/>
    </location>
</feature>
<sequence>MSRMDNDSLRIPGRTGAAEGIYADMLSSLPVPERLSPENIARMLEENSSYAKRRASLAKSADSREESVSEKKKGRRAGLSVAYRAVCAVAACAVLSLGVVRYMDMGGAALADNPVRGSSYADNYDELHKTFRKYYVDDSSKTLDAVMAEIEHSYNQTDSSTVSDSQSANEEPPRSEQNGVSPSVQPDADSPAGDISSQQDEGSAADESAGVRLPQLSGEESADNVIIQGTRLYVINGSSVKVIESVGGTMSYIGECAPQDGIYEKRTLERVFPIGDRLCVIYSVVSEEPVSVPAAEQSMVDILIGGLYPEQEAEPAYSVEIVVYEQQLSGGFVASLVTSQSGTLIDARESGGYVYVVTDYDYDHSPIIGVEDLDSYVPSYTINGYKSYILPENILIPQRVSTTDYTVISGVAVLEQGTPVFVQAVLGSEGKVVMTDSSVYVFGYSEADGLSSTVCECLDLGFGAAGFVGSASVSGVALPGGIFEDNGTLFIVTLESQETGLVTSVNALRKGALGMELVSKVSFPGAASYVSYDNGIVDISGSESYSADFSDPYSPTVTDYAHAVDITSGLLSYGDGYITLTEEDGAIYLQKISISENGLVLDFETVVNDSSPFSKALSDNSLIYTDEQNGLVGVPYGFFDGHDYCYRYQLYRLDGNGFSPAGSVETHEVDDDFEIFRAKLSGGILYVISDGRIYACAVGEDSMSVISSVDLIQSSYSGHSNW</sequence>
<evidence type="ECO:0000313" key="3">
    <source>
        <dbReference type="EMBL" id="HIV10337.1"/>
    </source>
</evidence>
<reference evidence="3" key="2">
    <citation type="journal article" date="2021" name="PeerJ">
        <title>Extensive microbial diversity within the chicken gut microbiome revealed by metagenomics and culture.</title>
        <authorList>
            <person name="Gilroy R."/>
            <person name="Ravi A."/>
            <person name="Getino M."/>
            <person name="Pursley I."/>
            <person name="Horton D.L."/>
            <person name="Alikhan N.F."/>
            <person name="Baker D."/>
            <person name="Gharbi K."/>
            <person name="Hall N."/>
            <person name="Watson M."/>
            <person name="Adriaenssens E.M."/>
            <person name="Foster-Nyarko E."/>
            <person name="Jarju S."/>
            <person name="Secka A."/>
            <person name="Antonio M."/>
            <person name="Oren A."/>
            <person name="Chaudhuri R.R."/>
            <person name="La Ragione R."/>
            <person name="Hildebrand F."/>
            <person name="Pallen M.J."/>
        </authorList>
    </citation>
    <scope>NUCLEOTIDE SEQUENCE</scope>
    <source>
        <strain evidence="3">1370</strain>
    </source>
</reference>
<keyword evidence="2" id="KW-1133">Transmembrane helix</keyword>
<keyword evidence="2" id="KW-0472">Membrane</keyword>
<proteinExistence type="predicted"/>
<gene>
    <name evidence="3" type="ORF">IAD28_01385</name>
</gene>